<evidence type="ECO:0000313" key="3">
    <source>
        <dbReference type="Proteomes" id="UP001596166"/>
    </source>
</evidence>
<organism evidence="2 3">
    <name type="scientific">Azospirillum himalayense</name>
    <dbReference type="NCBI Taxonomy" id="654847"/>
    <lineage>
        <taxon>Bacteria</taxon>
        <taxon>Pseudomonadati</taxon>
        <taxon>Pseudomonadota</taxon>
        <taxon>Alphaproteobacteria</taxon>
        <taxon>Rhodospirillales</taxon>
        <taxon>Azospirillaceae</taxon>
        <taxon>Azospirillum</taxon>
    </lineage>
</organism>
<dbReference type="Proteomes" id="UP001596166">
    <property type="component" value="Unassembled WGS sequence"/>
</dbReference>
<name>A0ABW0GCA0_9PROT</name>
<feature type="region of interest" description="Disordered" evidence="1">
    <location>
        <begin position="1"/>
        <end position="33"/>
    </location>
</feature>
<proteinExistence type="predicted"/>
<evidence type="ECO:0000313" key="2">
    <source>
        <dbReference type="EMBL" id="MFC5357812.1"/>
    </source>
</evidence>
<protein>
    <submittedName>
        <fullName evidence="2">Uncharacterized protein</fullName>
    </submittedName>
</protein>
<dbReference type="EMBL" id="JBHSLC010000049">
    <property type="protein sequence ID" value="MFC5357812.1"/>
    <property type="molecule type" value="Genomic_DNA"/>
</dbReference>
<sequence>MAEGSSKVGNRPPPLRIGGPSRPKIPKQQSNNAEKLSSSLAANCSFFNITRDSGWRITGDDSHQISLDICKTGFTLAAITYDLEHAKSGKKAKVSCYGGGVSVGLGIEPPIPLPSYSGDMGIGAPGSGIGPLIVGPQGCISEDHRLFDGYATLIPFSGNAYVNGVEIGCIVFSDIPVIAMGSPIAAPAFMASIKAIGLVAGVNYVIDAVAGVEVSMLMLTCSAKPIVDMTTKSI</sequence>
<evidence type="ECO:0000256" key="1">
    <source>
        <dbReference type="SAM" id="MobiDB-lite"/>
    </source>
</evidence>
<keyword evidence="3" id="KW-1185">Reference proteome</keyword>
<gene>
    <name evidence="2" type="ORF">ACFPMG_22670</name>
</gene>
<dbReference type="RefSeq" id="WP_376997463.1">
    <property type="nucleotide sequence ID" value="NZ_JBHSLC010000049.1"/>
</dbReference>
<reference evidence="3" key="1">
    <citation type="journal article" date="2019" name="Int. J. Syst. Evol. Microbiol.">
        <title>The Global Catalogue of Microorganisms (GCM) 10K type strain sequencing project: providing services to taxonomists for standard genome sequencing and annotation.</title>
        <authorList>
            <consortium name="The Broad Institute Genomics Platform"/>
            <consortium name="The Broad Institute Genome Sequencing Center for Infectious Disease"/>
            <person name="Wu L."/>
            <person name="Ma J."/>
        </authorList>
    </citation>
    <scope>NUCLEOTIDE SEQUENCE [LARGE SCALE GENOMIC DNA]</scope>
    <source>
        <strain evidence="3">CCUG 58760</strain>
    </source>
</reference>
<accession>A0ABW0GCA0</accession>
<comment type="caution">
    <text evidence="2">The sequence shown here is derived from an EMBL/GenBank/DDBJ whole genome shotgun (WGS) entry which is preliminary data.</text>
</comment>